<comment type="domain">
    <text evidence="14">The WSXWS motif appears to be necessary for proper protein folding and thereby efficient intracellular transport and cell-surface receptor binding.</text>
</comment>
<protein>
    <recommendedName>
        <fullName evidence="3 14">Prolactin receptor</fullName>
        <shortName evidence="14">PRL-R</shortName>
    </recommendedName>
</protein>
<dbReference type="Proteomes" id="UP001221898">
    <property type="component" value="Unassembled WGS sequence"/>
</dbReference>
<evidence type="ECO:0000313" key="18">
    <source>
        <dbReference type="Proteomes" id="UP001221898"/>
    </source>
</evidence>
<dbReference type="GO" id="GO:0046872">
    <property type="term" value="F:metal ion binding"/>
    <property type="evidence" value="ECO:0007669"/>
    <property type="project" value="UniProtKB-KW"/>
</dbReference>
<comment type="function">
    <text evidence="14">This is a receptor for the anterior pituitary hormone prolactin.</text>
</comment>
<evidence type="ECO:0000256" key="4">
    <source>
        <dbReference type="ARBA" id="ARBA00022692"/>
    </source>
</evidence>
<evidence type="ECO:0000256" key="12">
    <source>
        <dbReference type="ARBA" id="ARBA00023170"/>
    </source>
</evidence>
<evidence type="ECO:0000256" key="11">
    <source>
        <dbReference type="ARBA" id="ARBA00023157"/>
    </source>
</evidence>
<dbReference type="GO" id="GO:0004896">
    <property type="term" value="F:cytokine receptor activity"/>
    <property type="evidence" value="ECO:0007669"/>
    <property type="project" value="TreeGrafter"/>
</dbReference>
<dbReference type="GO" id="GO:0043235">
    <property type="term" value="C:receptor complex"/>
    <property type="evidence" value="ECO:0007669"/>
    <property type="project" value="TreeGrafter"/>
</dbReference>
<dbReference type="GO" id="GO:0009897">
    <property type="term" value="C:external side of plasma membrane"/>
    <property type="evidence" value="ECO:0007669"/>
    <property type="project" value="TreeGrafter"/>
</dbReference>
<proteinExistence type="inferred from homology"/>
<dbReference type="InterPro" id="IPR036116">
    <property type="entry name" value="FN3_sf"/>
</dbReference>
<feature type="compositionally biased region" description="Low complexity" evidence="15">
    <location>
        <begin position="431"/>
        <end position="443"/>
    </location>
</feature>
<evidence type="ECO:0000256" key="1">
    <source>
        <dbReference type="ARBA" id="ARBA00004479"/>
    </source>
</evidence>
<evidence type="ECO:0000256" key="15">
    <source>
        <dbReference type="SAM" id="MobiDB-lite"/>
    </source>
</evidence>
<dbReference type="InterPro" id="IPR013783">
    <property type="entry name" value="Ig-like_fold"/>
</dbReference>
<comment type="caution">
    <text evidence="17">The sequence shown here is derived from an EMBL/GenBank/DDBJ whole genome shotgun (WGS) entry which is preliminary data.</text>
</comment>
<evidence type="ECO:0000256" key="10">
    <source>
        <dbReference type="ARBA" id="ARBA00023136"/>
    </source>
</evidence>
<evidence type="ECO:0000256" key="2">
    <source>
        <dbReference type="ARBA" id="ARBA00007885"/>
    </source>
</evidence>
<comment type="similarity">
    <text evidence="2 14">Belongs to the type I cytokine receptor family. Type 1 subfamily.</text>
</comment>
<dbReference type="InterPro" id="IPR003961">
    <property type="entry name" value="FN3_dom"/>
</dbReference>
<keyword evidence="6" id="KW-0732">Signal</keyword>
<dbReference type="FunFam" id="2.60.40.10:FF:000287">
    <property type="entry name" value="Prolactin receptor"/>
    <property type="match status" value="1"/>
</dbReference>
<comment type="subcellular location">
    <subcellularLocation>
        <location evidence="1 14">Membrane</location>
        <topology evidence="1 14">Single-pass type I membrane protein</topology>
    </subcellularLocation>
</comment>
<evidence type="ECO:0000256" key="5">
    <source>
        <dbReference type="ARBA" id="ARBA00022723"/>
    </source>
</evidence>
<dbReference type="GO" id="GO:0019955">
    <property type="term" value="F:cytokine binding"/>
    <property type="evidence" value="ECO:0007669"/>
    <property type="project" value="TreeGrafter"/>
</dbReference>
<keyword evidence="9 14" id="KW-1133">Transmembrane helix</keyword>
<dbReference type="PROSITE" id="PS50853">
    <property type="entry name" value="FN3"/>
    <property type="match status" value="2"/>
</dbReference>
<organism evidence="17 18">
    <name type="scientific">Aldrovandia affinis</name>
    <dbReference type="NCBI Taxonomy" id="143900"/>
    <lineage>
        <taxon>Eukaryota</taxon>
        <taxon>Metazoa</taxon>
        <taxon>Chordata</taxon>
        <taxon>Craniata</taxon>
        <taxon>Vertebrata</taxon>
        <taxon>Euteleostomi</taxon>
        <taxon>Actinopterygii</taxon>
        <taxon>Neopterygii</taxon>
        <taxon>Teleostei</taxon>
        <taxon>Notacanthiformes</taxon>
        <taxon>Halosauridae</taxon>
        <taxon>Aldrovandia</taxon>
    </lineage>
</organism>
<evidence type="ECO:0000256" key="13">
    <source>
        <dbReference type="ARBA" id="ARBA00023180"/>
    </source>
</evidence>
<evidence type="ECO:0000256" key="3">
    <source>
        <dbReference type="ARBA" id="ARBA00019818"/>
    </source>
</evidence>
<feature type="compositionally biased region" description="Polar residues" evidence="15">
    <location>
        <begin position="421"/>
        <end position="430"/>
    </location>
</feature>
<gene>
    <name evidence="14" type="primary">PRLR</name>
    <name evidence="17" type="ORF">AAFF_G00368450</name>
</gene>
<dbReference type="Gene3D" id="2.60.40.10">
    <property type="entry name" value="Immunoglobulins"/>
    <property type="match status" value="2"/>
</dbReference>
<keyword evidence="8 14" id="KW-0862">Zinc</keyword>
<evidence type="ECO:0000313" key="17">
    <source>
        <dbReference type="EMBL" id="KAJ8402356.1"/>
    </source>
</evidence>
<keyword evidence="4 14" id="KW-0812">Transmembrane</keyword>
<dbReference type="PANTHER" id="PTHR23036">
    <property type="entry name" value="CYTOKINE RECEPTOR"/>
    <property type="match status" value="1"/>
</dbReference>
<reference evidence="17" key="1">
    <citation type="journal article" date="2023" name="Science">
        <title>Genome structures resolve the early diversification of teleost fishes.</title>
        <authorList>
            <person name="Parey E."/>
            <person name="Louis A."/>
            <person name="Montfort J."/>
            <person name="Bouchez O."/>
            <person name="Roques C."/>
            <person name="Iampietro C."/>
            <person name="Lluch J."/>
            <person name="Castinel A."/>
            <person name="Donnadieu C."/>
            <person name="Desvignes T."/>
            <person name="Floi Bucao C."/>
            <person name="Jouanno E."/>
            <person name="Wen M."/>
            <person name="Mejri S."/>
            <person name="Dirks R."/>
            <person name="Jansen H."/>
            <person name="Henkel C."/>
            <person name="Chen W.J."/>
            <person name="Zahm M."/>
            <person name="Cabau C."/>
            <person name="Klopp C."/>
            <person name="Thompson A.W."/>
            <person name="Robinson-Rechavi M."/>
            <person name="Braasch I."/>
            <person name="Lecointre G."/>
            <person name="Bobe J."/>
            <person name="Postlethwait J.H."/>
            <person name="Berthelot C."/>
            <person name="Roest Crollius H."/>
            <person name="Guiguen Y."/>
        </authorList>
    </citation>
    <scope>NUCLEOTIDE SEQUENCE</scope>
    <source>
        <strain evidence="17">NC1722</strain>
    </source>
</reference>
<keyword evidence="7" id="KW-0677">Repeat</keyword>
<comment type="domain">
    <text evidence="14">The box 1 motif is required for JAK interaction and/or activation.</text>
</comment>
<feature type="domain" description="Fibronectin type-III" evidence="16">
    <location>
        <begin position="49"/>
        <end position="149"/>
    </location>
</feature>
<evidence type="ECO:0000256" key="6">
    <source>
        <dbReference type="ARBA" id="ARBA00022729"/>
    </source>
</evidence>
<dbReference type="InterPro" id="IPR015152">
    <property type="entry name" value="Growth/epo_recpt_lig-bind"/>
</dbReference>
<keyword evidence="5 14" id="KW-0479">Metal-binding</keyword>
<feature type="region of interest" description="Disordered" evidence="15">
    <location>
        <begin position="379"/>
        <end position="449"/>
    </location>
</feature>
<keyword evidence="18" id="KW-1185">Reference proteome</keyword>
<keyword evidence="10 14" id="KW-0472">Membrane</keyword>
<evidence type="ECO:0000256" key="14">
    <source>
        <dbReference type="RuleBase" id="RU365035"/>
    </source>
</evidence>
<feature type="compositionally biased region" description="Basic and acidic residues" evidence="15">
    <location>
        <begin position="402"/>
        <end position="415"/>
    </location>
</feature>
<evidence type="ECO:0000256" key="8">
    <source>
        <dbReference type="ARBA" id="ARBA00022833"/>
    </source>
</evidence>
<keyword evidence="12 14" id="KW-0675">Receptor</keyword>
<dbReference type="CDD" id="cd00063">
    <property type="entry name" value="FN3"/>
    <property type="match status" value="1"/>
</dbReference>
<dbReference type="SUPFAM" id="SSF49265">
    <property type="entry name" value="Fibronectin type III"/>
    <property type="match status" value="2"/>
</dbReference>
<dbReference type="Pfam" id="PF09067">
    <property type="entry name" value="EpoR_lig-bind"/>
    <property type="match status" value="1"/>
</dbReference>
<accession>A0AAD7WMC1</accession>
<dbReference type="InterPro" id="IPR050379">
    <property type="entry name" value="Type-I_Cytokine_Rcpt"/>
</dbReference>
<evidence type="ECO:0000259" key="16">
    <source>
        <dbReference type="PROSITE" id="PS50853"/>
    </source>
</evidence>
<dbReference type="PANTHER" id="PTHR23036:SF86">
    <property type="entry name" value="PROLACTIN RECEPTOR"/>
    <property type="match status" value="1"/>
</dbReference>
<dbReference type="FunFam" id="2.60.40.10:FF:000358">
    <property type="entry name" value="Prolactin receptor"/>
    <property type="match status" value="1"/>
</dbReference>
<dbReference type="AlphaFoldDB" id="A0AAD7WMC1"/>
<evidence type="ECO:0000256" key="9">
    <source>
        <dbReference type="ARBA" id="ARBA00022989"/>
    </source>
</evidence>
<keyword evidence="11 14" id="KW-1015">Disulfide bond</keyword>
<dbReference type="EMBL" id="JAINUG010000064">
    <property type="protein sequence ID" value="KAJ8402356.1"/>
    <property type="molecule type" value="Genomic_DNA"/>
</dbReference>
<evidence type="ECO:0000256" key="7">
    <source>
        <dbReference type="ARBA" id="ARBA00022737"/>
    </source>
</evidence>
<feature type="domain" description="Fibronectin type-III" evidence="16">
    <location>
        <begin position="151"/>
        <end position="251"/>
    </location>
</feature>
<dbReference type="SMART" id="SM00060">
    <property type="entry name" value="FN3"/>
    <property type="match status" value="2"/>
</dbReference>
<sequence length="612" mass="68532">MRVVTTMVATIHAQFLGVKKDFDMWRDAGVTLILSLIFADVLESARFSPPGKPKLTGCRSPEKETFTCWWEPGPDGGLPTSYSLYYRKDNSDTVYECPDYHTAGKNSCFFNKYETSIWVNYNITVMATNALGSSVSDPVDVDVVYIVQPHTPENVTAVVYTDDDDDPFLLARWEPPRKVDTHSGWITLVYELRVKLEKGDTWEEHFAGQQKQFNIFSPRSGEVYMVQVRCKPDHGFWSEWSPISYVKVPDYIHRERSMWILIAVISAFVFLIFTWTVKHNSVKRFLLPPVPRPKIRGFDTQLLKSGKSEEVLGGLVIQGFPPTSDYDDLLVECLEVYDEEQELVVDGKDLQEGCLKSKSRSDSDSGRGSCDSHTLLMEKCGGAKEGPPTVLNGKQGQAGRGPLEKSNSHGHRLDAAESPDETNGSLSTVFSSQQQSHKPSSHSIPEIPRQCRVPGNHCPSTHQHDYKESLADAACLGKPLAGYRCMQAYSDHNIHKIGHKREATFQTSKSTGYVEVQKVEQENMLIVNPIAKEVRDLYHPEPTGQDYSKVNDVVNDNVLLLQREIAAKNQVAGNPTENCPHQQAGKPAIHTAVPLHYEVCLASNGYVTQPQK</sequence>
<name>A0AAD7WMC1_9TELE</name>
<keyword evidence="13" id="KW-0325">Glycoprotein</keyword>
<feature type="transmembrane region" description="Helical" evidence="14">
    <location>
        <begin position="258"/>
        <end position="277"/>
    </location>
</feature>